<feature type="region of interest" description="Disordered" evidence="1">
    <location>
        <begin position="127"/>
        <end position="198"/>
    </location>
</feature>
<dbReference type="EMBL" id="KD225645">
    <property type="protein sequence ID" value="EMS50960.1"/>
    <property type="molecule type" value="Genomic_DNA"/>
</dbReference>
<name>M7ZEY5_TRIUA</name>
<sequence length="350" mass="37781">MPVVGGEKLVHQQQLDSARGEDAADSSSLFERKDDLLLVLVMDLQLGVVYVLYGEVKPSSSYRWMAGRHSGRRVVAASAWCRWGGEWWPSVCRIEGEAGGAGRCSGGDRLSLRWAAVARPRQHYRMASREETGDDARSRVGGGSGIRWTQHGVGAGRRTDPGTGRGTGRTRERGRSEGGAACGRSRAGGSVRDPGRGRGRWIERNRGKWWIARSGLVDLGNEALPHVNDPPVHLIACVHALGCEPKVLAAQAHNTECVYIVSGFHRGELVVGAVDKPVETVARLCGHAVVVDEDMMAHAQLGDGNLLIYAETTGGVLEVDADRLVLVSSKQLLNVVDVVVHHVRVDGVHH</sequence>
<accession>M7ZEY5</accession>
<protein>
    <submittedName>
        <fullName evidence="2">Uncharacterized protein</fullName>
    </submittedName>
</protein>
<evidence type="ECO:0000313" key="2">
    <source>
        <dbReference type="EMBL" id="EMS50960.1"/>
    </source>
</evidence>
<proteinExistence type="predicted"/>
<gene>
    <name evidence="2" type="ORF">TRIUR3_31497</name>
</gene>
<feature type="compositionally biased region" description="Basic and acidic residues" evidence="1">
    <location>
        <begin position="127"/>
        <end position="138"/>
    </location>
</feature>
<organism evidence="2">
    <name type="scientific">Triticum urartu</name>
    <name type="common">Red wild einkorn</name>
    <name type="synonym">Crithodium urartu</name>
    <dbReference type="NCBI Taxonomy" id="4572"/>
    <lineage>
        <taxon>Eukaryota</taxon>
        <taxon>Viridiplantae</taxon>
        <taxon>Streptophyta</taxon>
        <taxon>Embryophyta</taxon>
        <taxon>Tracheophyta</taxon>
        <taxon>Spermatophyta</taxon>
        <taxon>Magnoliopsida</taxon>
        <taxon>Liliopsida</taxon>
        <taxon>Poales</taxon>
        <taxon>Poaceae</taxon>
        <taxon>BOP clade</taxon>
        <taxon>Pooideae</taxon>
        <taxon>Triticodae</taxon>
        <taxon>Triticeae</taxon>
        <taxon>Triticinae</taxon>
        <taxon>Triticum</taxon>
    </lineage>
</organism>
<feature type="region of interest" description="Disordered" evidence="1">
    <location>
        <begin position="1"/>
        <end position="20"/>
    </location>
</feature>
<reference evidence="2" key="1">
    <citation type="journal article" date="2013" name="Nature">
        <title>Draft genome of the wheat A-genome progenitor Triticum urartu.</title>
        <authorList>
            <person name="Ling H.Q."/>
            <person name="Zhao S."/>
            <person name="Liu D."/>
            <person name="Wang J."/>
            <person name="Sun H."/>
            <person name="Zhang C."/>
            <person name="Fan H."/>
            <person name="Li D."/>
            <person name="Dong L."/>
            <person name="Tao Y."/>
            <person name="Gao C."/>
            <person name="Wu H."/>
            <person name="Li Y."/>
            <person name="Cui Y."/>
            <person name="Guo X."/>
            <person name="Zheng S."/>
            <person name="Wang B."/>
            <person name="Yu K."/>
            <person name="Liang Q."/>
            <person name="Yang W."/>
            <person name="Lou X."/>
            <person name="Chen J."/>
            <person name="Feng M."/>
            <person name="Jian J."/>
            <person name="Zhang X."/>
            <person name="Luo G."/>
            <person name="Jiang Y."/>
            <person name="Liu J."/>
            <person name="Wang Z."/>
            <person name="Sha Y."/>
            <person name="Zhang B."/>
            <person name="Wu H."/>
            <person name="Tang D."/>
            <person name="Shen Q."/>
            <person name="Xue P."/>
            <person name="Zou S."/>
            <person name="Wang X."/>
            <person name="Liu X."/>
            <person name="Wang F."/>
            <person name="Yang Y."/>
            <person name="An X."/>
            <person name="Dong Z."/>
            <person name="Zhang K."/>
            <person name="Zhang X."/>
            <person name="Luo M.C."/>
            <person name="Dvorak J."/>
            <person name="Tong Y."/>
            <person name="Wang J."/>
            <person name="Yang H."/>
            <person name="Li Z."/>
            <person name="Wang D."/>
            <person name="Zhang A."/>
            <person name="Wang J."/>
        </authorList>
    </citation>
    <scope>NUCLEOTIDE SEQUENCE</scope>
</reference>
<dbReference type="AlphaFoldDB" id="M7ZEY5"/>
<evidence type="ECO:0000256" key="1">
    <source>
        <dbReference type="SAM" id="MobiDB-lite"/>
    </source>
</evidence>
<feature type="compositionally biased region" description="Low complexity" evidence="1">
    <location>
        <begin position="178"/>
        <end position="189"/>
    </location>
</feature>